<feature type="signal peptide" evidence="1">
    <location>
        <begin position="1"/>
        <end position="30"/>
    </location>
</feature>
<dbReference type="RefSeq" id="WP_240455930.1">
    <property type="nucleotide sequence ID" value="NZ_JACIDH010000018.1"/>
</dbReference>
<proteinExistence type="predicted"/>
<evidence type="ECO:0000256" key="1">
    <source>
        <dbReference type="SAM" id="SignalP"/>
    </source>
</evidence>
<dbReference type="SUPFAM" id="SSF48452">
    <property type="entry name" value="TPR-like"/>
    <property type="match status" value="1"/>
</dbReference>
<name>A0A7W6F4P4_9SPHN</name>
<organism evidence="2 3">
    <name type="scientific">Sphingomonas pseudosanguinis</name>
    <dbReference type="NCBI Taxonomy" id="413712"/>
    <lineage>
        <taxon>Bacteria</taxon>
        <taxon>Pseudomonadati</taxon>
        <taxon>Pseudomonadota</taxon>
        <taxon>Alphaproteobacteria</taxon>
        <taxon>Sphingomonadales</taxon>
        <taxon>Sphingomonadaceae</taxon>
        <taxon>Sphingomonas</taxon>
    </lineage>
</organism>
<reference evidence="2 3" key="1">
    <citation type="submission" date="2020-08" db="EMBL/GenBank/DDBJ databases">
        <title>Genomic Encyclopedia of Type Strains, Phase IV (KMG-IV): sequencing the most valuable type-strain genomes for metagenomic binning, comparative biology and taxonomic classification.</title>
        <authorList>
            <person name="Goeker M."/>
        </authorList>
    </citation>
    <scope>NUCLEOTIDE SEQUENCE [LARGE SCALE GENOMIC DNA]</scope>
    <source>
        <strain evidence="2 3">DSM 19512</strain>
    </source>
</reference>
<keyword evidence="3" id="KW-1185">Reference proteome</keyword>
<comment type="caution">
    <text evidence="2">The sequence shown here is derived from an EMBL/GenBank/DDBJ whole genome shotgun (WGS) entry which is preliminary data.</text>
</comment>
<dbReference type="InterPro" id="IPR011990">
    <property type="entry name" value="TPR-like_helical_dom_sf"/>
</dbReference>
<protein>
    <recommendedName>
        <fullName evidence="4">DUF1570 domain-containing protein</fullName>
    </recommendedName>
</protein>
<feature type="chain" id="PRO_5031345683" description="DUF1570 domain-containing protein" evidence="1">
    <location>
        <begin position="31"/>
        <end position="519"/>
    </location>
</feature>
<dbReference type="Gene3D" id="1.25.40.10">
    <property type="entry name" value="Tetratricopeptide repeat domain"/>
    <property type="match status" value="1"/>
</dbReference>
<evidence type="ECO:0000313" key="2">
    <source>
        <dbReference type="EMBL" id="MBB3880650.1"/>
    </source>
</evidence>
<dbReference type="Proteomes" id="UP000538670">
    <property type="component" value="Unassembled WGS sequence"/>
</dbReference>
<gene>
    <name evidence="2" type="ORF">GGR48_003098</name>
</gene>
<accession>A0A7W6F4P4</accession>
<keyword evidence="1" id="KW-0732">Signal</keyword>
<evidence type="ECO:0008006" key="4">
    <source>
        <dbReference type="Google" id="ProtNLM"/>
    </source>
</evidence>
<dbReference type="EMBL" id="JACIDH010000018">
    <property type="protein sequence ID" value="MBB3880650.1"/>
    <property type="molecule type" value="Genomic_DNA"/>
</dbReference>
<sequence>MTNWGVRVGRWMAAATGMACAALSAMPAKAEWREARGRHFVLYGNMPEDTLRTMATRLEQFDGAMRQLHALPEQEGEESNPVTVYVLPDESAVRRLYGKGGDHIAGFYEPRVSGSVAFTPMRGQGDGLNALKPQIVLFHEYAHHFLLGNSQIAYPAWYSEGYAEFVSTARFDREGIMIGVAAQHRAYGLIDSSKLPIETLFDSTRRKLDSHELDQVYGRGWLLTHYTQFDPTQSPKLNAYLKLLNQGVPSIAAGDQAFGSLKALDRQLDGYLRRSTLPGRLVRYERLPKAEIAVRTMSPGEQQMMPLRMQSDRGVNRTTGQQVYERAARIAAAYPGDAVVQGWFAEMAYDVGQDVAAEAAADRALAIDAKSQQALLYKGLLHLRRAYTEHSRDPARWREARSWIIRANRVDTNAAEPLATFYRSFLMAGEKPSDSAVAGLGRAFELVPQDRGLRFLLAGQQITADQIDDAKRTLRPLAFDPHSPADNPAATLLALLEAGKTQEVKVALATMTDRRGQED</sequence>
<dbReference type="AlphaFoldDB" id="A0A7W6F4P4"/>
<evidence type="ECO:0000313" key="3">
    <source>
        <dbReference type="Proteomes" id="UP000538670"/>
    </source>
</evidence>